<sequence>MEQKKNTWLSALIIGISVMVSCVALAFGLSHFRSESTHVITATGSASVDFESDIIIWRGSFSRTAWTSQEAYTEIKKDADMVNTYLKDNGISDDEIVFDSVDIRRTYHDNYDDNGNYIGSVADGYELTQSVTVSSSNLDTVEKISRDISSLLDKGVELTSGSPEYYYSDLDALKLDLIDKASVNAKDRIDIIAKNTGAGLGKLKNSSLGVFQITAKNSGTGSYTYDGAFDTESRFKTASITVKLEYDLK</sequence>
<dbReference type="AlphaFoldDB" id="E0S2A5"/>
<organism evidence="2 3">
    <name type="scientific">Butyrivibrio proteoclasticus (strain ATCC 51982 / DSM 14932 / B316)</name>
    <name type="common">Clostridium proteoclasticum</name>
    <dbReference type="NCBI Taxonomy" id="515622"/>
    <lineage>
        <taxon>Bacteria</taxon>
        <taxon>Bacillati</taxon>
        <taxon>Bacillota</taxon>
        <taxon>Clostridia</taxon>
        <taxon>Lachnospirales</taxon>
        <taxon>Lachnospiraceae</taxon>
        <taxon>Butyrivibrio</taxon>
    </lineage>
</organism>
<evidence type="ECO:0000313" key="3">
    <source>
        <dbReference type="Proteomes" id="UP000001299"/>
    </source>
</evidence>
<dbReference type="InterPro" id="IPR007497">
    <property type="entry name" value="SIMPL/DUF541"/>
</dbReference>
<accession>E0S2A5</accession>
<evidence type="ECO:0008006" key="4">
    <source>
        <dbReference type="Google" id="ProtNLM"/>
    </source>
</evidence>
<dbReference type="PROSITE" id="PS51257">
    <property type="entry name" value="PROKAR_LIPOPROTEIN"/>
    <property type="match status" value="1"/>
</dbReference>
<keyword evidence="1" id="KW-1133">Transmembrane helix</keyword>
<dbReference type="Proteomes" id="UP000001299">
    <property type="component" value="Chromosome 1"/>
</dbReference>
<evidence type="ECO:0000256" key="1">
    <source>
        <dbReference type="SAM" id="Phobius"/>
    </source>
</evidence>
<dbReference type="PIRSF" id="PIRSF029033">
    <property type="entry name" value="UCP029033"/>
    <property type="match status" value="1"/>
</dbReference>
<dbReference type="RefSeq" id="WP_013280584.1">
    <property type="nucleotide sequence ID" value="NC_014387.1"/>
</dbReference>
<proteinExistence type="predicted"/>
<name>E0S2A5_BUTPB</name>
<dbReference type="STRING" id="515622.bpr_I1191"/>
<keyword evidence="1" id="KW-0812">Transmembrane</keyword>
<dbReference type="GO" id="GO:0006974">
    <property type="term" value="P:DNA damage response"/>
    <property type="evidence" value="ECO:0007669"/>
    <property type="project" value="TreeGrafter"/>
</dbReference>
<dbReference type="KEGG" id="bpb:bpr_I1191"/>
<evidence type="ECO:0000313" key="2">
    <source>
        <dbReference type="EMBL" id="ADL33930.1"/>
    </source>
</evidence>
<dbReference type="InterPro" id="IPR016907">
    <property type="entry name" value="UCP029033"/>
</dbReference>
<dbReference type="HOGENOM" id="CLU_077423_0_0_9"/>
<keyword evidence="1" id="KW-0472">Membrane</keyword>
<dbReference type="EMBL" id="CP001810">
    <property type="protein sequence ID" value="ADL33930.1"/>
    <property type="molecule type" value="Genomic_DNA"/>
</dbReference>
<keyword evidence="3" id="KW-1185">Reference proteome</keyword>
<dbReference type="Gene3D" id="3.30.70.2970">
    <property type="entry name" value="Protein of unknown function (DUF541), domain 2"/>
    <property type="match status" value="1"/>
</dbReference>
<dbReference type="Pfam" id="PF04402">
    <property type="entry name" value="SIMPL"/>
    <property type="match status" value="1"/>
</dbReference>
<dbReference type="PANTHER" id="PTHR34387:SF2">
    <property type="entry name" value="SLR1258 PROTEIN"/>
    <property type="match status" value="1"/>
</dbReference>
<feature type="transmembrane region" description="Helical" evidence="1">
    <location>
        <begin position="7"/>
        <end position="29"/>
    </location>
</feature>
<gene>
    <name evidence="2" type="ordered locus">bpr_I1191</name>
</gene>
<dbReference type="InterPro" id="IPR052022">
    <property type="entry name" value="26kDa_periplasmic_antigen"/>
</dbReference>
<reference evidence="2 3" key="1">
    <citation type="journal article" date="2010" name="PLoS ONE">
        <title>The glycobiome of the rumen bacterium Butyrivibrio proteoclasticus B316(T) highlights adaptation to a polysaccharide-rich environment.</title>
        <authorList>
            <person name="Kelly W.J."/>
            <person name="Leahy S.C."/>
            <person name="Altermann E."/>
            <person name="Yeoman C.J."/>
            <person name="Dunne J.C."/>
            <person name="Kong Z."/>
            <person name="Pacheco D.M."/>
            <person name="Li D."/>
            <person name="Noel S.J."/>
            <person name="Moon C.D."/>
            <person name="Cookson A.L."/>
            <person name="Attwood G.T."/>
        </authorList>
    </citation>
    <scope>NUCLEOTIDE SEQUENCE [LARGE SCALE GENOMIC DNA]</scope>
    <source>
        <strain evidence="3">ATCC 51982 / DSM 14932 / B316</strain>
    </source>
</reference>
<dbReference type="eggNOG" id="COG2859">
    <property type="taxonomic scope" value="Bacteria"/>
</dbReference>
<protein>
    <recommendedName>
        <fullName evidence="4">SIMPL domain-containing protein</fullName>
    </recommendedName>
</protein>
<dbReference type="PANTHER" id="PTHR34387">
    <property type="entry name" value="SLR1258 PROTEIN"/>
    <property type="match status" value="1"/>
</dbReference>